<keyword evidence="11" id="KW-1185">Reference proteome</keyword>
<sequence>MAKTEREKMEAGEWYSCIDPELESLRTRARAAIHEHNTMAPGRRGNIGPALAGLLGAAPADVVIETPFHCPYGFNIFLGAGVFLNAGCIILDTAKVRMGARTMLGPGVQIYCAEHHLDPVKRREGLEVARPVTIGEDVWIGGGAIVLPGVAIGDRSIVGAGSVVTKDVAPETTVVGNPARYVSRQ</sequence>
<dbReference type="PANTHER" id="PTHR23416">
    <property type="entry name" value="SIALIC ACID SYNTHASE-RELATED"/>
    <property type="match status" value="1"/>
</dbReference>
<dbReference type="EMBL" id="SJST01000001">
    <property type="protein sequence ID" value="TCD15942.1"/>
    <property type="molecule type" value="Genomic_DNA"/>
</dbReference>
<dbReference type="AlphaFoldDB" id="A0A4V2MP29"/>
<organism evidence="10 11">
    <name type="scientific">Oricola cellulosilytica</name>
    <dbReference type="NCBI Taxonomy" id="1429082"/>
    <lineage>
        <taxon>Bacteria</taxon>
        <taxon>Pseudomonadati</taxon>
        <taxon>Pseudomonadota</taxon>
        <taxon>Alphaproteobacteria</taxon>
        <taxon>Hyphomicrobiales</taxon>
        <taxon>Ahrensiaceae</taxon>
        <taxon>Oricola</taxon>
    </lineage>
</organism>
<evidence type="ECO:0000256" key="7">
    <source>
        <dbReference type="ARBA" id="ARBA00067695"/>
    </source>
</evidence>
<keyword evidence="2" id="KW-0536">Nodulation</keyword>
<evidence type="ECO:0000256" key="8">
    <source>
        <dbReference type="SAM" id="Phobius"/>
    </source>
</evidence>
<dbReference type="InterPro" id="IPR024688">
    <property type="entry name" value="Mac_dom"/>
</dbReference>
<dbReference type="Gene3D" id="2.160.10.10">
    <property type="entry name" value="Hexapeptide repeat proteins"/>
    <property type="match status" value="1"/>
</dbReference>
<keyword evidence="3 10" id="KW-0808">Transferase</keyword>
<accession>A0A4V2MP29</accession>
<dbReference type="CDD" id="cd03357">
    <property type="entry name" value="LbH_MAT_GAT"/>
    <property type="match status" value="1"/>
</dbReference>
<keyword evidence="5" id="KW-0012">Acyltransferase</keyword>
<evidence type="ECO:0000313" key="10">
    <source>
        <dbReference type="EMBL" id="TCD15942.1"/>
    </source>
</evidence>
<dbReference type="PROSITE" id="PS00101">
    <property type="entry name" value="HEXAPEP_TRANSFERASES"/>
    <property type="match status" value="1"/>
</dbReference>
<dbReference type="InterPro" id="IPR051159">
    <property type="entry name" value="Hexapeptide_acetyltransf"/>
</dbReference>
<comment type="function">
    <text evidence="6">Acetyltransferase implicated in the O-acetylation of Nod factors.</text>
</comment>
<dbReference type="SUPFAM" id="SSF51161">
    <property type="entry name" value="Trimeric LpxA-like enzymes"/>
    <property type="match status" value="1"/>
</dbReference>
<dbReference type="Proteomes" id="UP000291301">
    <property type="component" value="Unassembled WGS sequence"/>
</dbReference>
<evidence type="ECO:0000256" key="1">
    <source>
        <dbReference type="ARBA" id="ARBA00007274"/>
    </source>
</evidence>
<comment type="caution">
    <text evidence="10">The sequence shown here is derived from an EMBL/GenBank/DDBJ whole genome shotgun (WGS) entry which is preliminary data.</text>
</comment>
<keyword evidence="8" id="KW-1133">Transmembrane helix</keyword>
<protein>
    <recommendedName>
        <fullName evidence="7">Nodulation protein L</fullName>
    </recommendedName>
</protein>
<keyword evidence="8" id="KW-0812">Transmembrane</keyword>
<proteinExistence type="inferred from homology"/>
<dbReference type="SMART" id="SM01266">
    <property type="entry name" value="Mac"/>
    <property type="match status" value="1"/>
</dbReference>
<dbReference type="GO" id="GO:0016407">
    <property type="term" value="F:acetyltransferase activity"/>
    <property type="evidence" value="ECO:0007669"/>
    <property type="project" value="InterPro"/>
</dbReference>
<dbReference type="FunFam" id="2.160.10.10:FF:000025">
    <property type="entry name" value="Hexapeptide-repeat containing-acetyltransferase"/>
    <property type="match status" value="1"/>
</dbReference>
<reference evidence="10 11" key="1">
    <citation type="journal article" date="2015" name="Antonie Van Leeuwenhoek">
        <title>Oricola cellulosilytica gen. nov., sp. nov., a cellulose-degrading bacterium of the family Phyllobacteriaceae isolated from surface seashore water, and emended descriptions of Mesorhizobium loti and Phyllobacterium myrsinacearum.</title>
        <authorList>
            <person name="Hameed A."/>
            <person name="Shahina M."/>
            <person name="Lai W.A."/>
            <person name="Lin S.Y."/>
            <person name="Young L.S."/>
            <person name="Liu Y.C."/>
            <person name="Hsu Y.H."/>
            <person name="Young C.C."/>
        </authorList>
    </citation>
    <scope>NUCLEOTIDE SEQUENCE [LARGE SCALE GENOMIC DNA]</scope>
    <source>
        <strain evidence="10 11">KCTC 52183</strain>
    </source>
</reference>
<dbReference type="Pfam" id="PF12464">
    <property type="entry name" value="Mac"/>
    <property type="match status" value="1"/>
</dbReference>
<keyword evidence="8" id="KW-0472">Membrane</keyword>
<evidence type="ECO:0000313" key="11">
    <source>
        <dbReference type="Proteomes" id="UP000291301"/>
    </source>
</evidence>
<evidence type="ECO:0000256" key="4">
    <source>
        <dbReference type="ARBA" id="ARBA00022737"/>
    </source>
</evidence>
<comment type="similarity">
    <text evidence="1">Belongs to the transferase hexapeptide repeat family.</text>
</comment>
<feature type="transmembrane region" description="Helical" evidence="8">
    <location>
        <begin position="72"/>
        <end position="91"/>
    </location>
</feature>
<gene>
    <name evidence="10" type="ORF">E0D97_00425</name>
</gene>
<name>A0A4V2MP29_9HYPH</name>
<keyword evidence="4" id="KW-0677">Repeat</keyword>
<dbReference type="GO" id="GO:0005829">
    <property type="term" value="C:cytosol"/>
    <property type="evidence" value="ECO:0007669"/>
    <property type="project" value="TreeGrafter"/>
</dbReference>
<evidence type="ECO:0000256" key="6">
    <source>
        <dbReference type="ARBA" id="ARBA00055587"/>
    </source>
</evidence>
<evidence type="ECO:0000256" key="2">
    <source>
        <dbReference type="ARBA" id="ARBA00022458"/>
    </source>
</evidence>
<dbReference type="PANTHER" id="PTHR23416:SF23">
    <property type="entry name" value="ACETYLTRANSFERASE C18B11.09C-RELATED"/>
    <property type="match status" value="1"/>
</dbReference>
<dbReference type="InterPro" id="IPR001451">
    <property type="entry name" value="Hexapep"/>
</dbReference>
<dbReference type="InterPro" id="IPR018357">
    <property type="entry name" value="Hexapep_transf_CS"/>
</dbReference>
<dbReference type="InterPro" id="IPR011004">
    <property type="entry name" value="Trimer_LpxA-like_sf"/>
</dbReference>
<evidence type="ECO:0000256" key="5">
    <source>
        <dbReference type="ARBA" id="ARBA00023315"/>
    </source>
</evidence>
<dbReference type="RefSeq" id="WP_131564351.1">
    <property type="nucleotide sequence ID" value="NZ_JAINFK010000001.1"/>
</dbReference>
<dbReference type="GO" id="GO:0008374">
    <property type="term" value="F:O-acyltransferase activity"/>
    <property type="evidence" value="ECO:0007669"/>
    <property type="project" value="TreeGrafter"/>
</dbReference>
<dbReference type="Pfam" id="PF00132">
    <property type="entry name" value="Hexapep"/>
    <property type="match status" value="1"/>
</dbReference>
<evidence type="ECO:0000259" key="9">
    <source>
        <dbReference type="SMART" id="SM01266"/>
    </source>
</evidence>
<feature type="domain" description="Maltose/galactoside acetyltransferase" evidence="9">
    <location>
        <begin position="6"/>
        <end position="60"/>
    </location>
</feature>
<evidence type="ECO:0000256" key="3">
    <source>
        <dbReference type="ARBA" id="ARBA00022679"/>
    </source>
</evidence>
<dbReference type="OrthoDB" id="9815592at2"/>